<comment type="caution">
    <text evidence="3">The sequence shown here is derived from an EMBL/GenBank/DDBJ whole genome shotgun (WGS) entry which is preliminary data.</text>
</comment>
<sequence length="283" mass="31397">MNVKKIFFPIGGGEELRERIHGALLVNKYFGSHMSILAFQLDPETVYNVRMTLRGGILMDEFIETAKEELKIEQEKNIQIAKEEAEKVGITFTENQHEPSSAFLRNDIGTRSQLVEKYSKYCDLVVAAVPPNGAITGTFEAAVIKSGKPAIVIPRKLKSFKADKILLSLTGSTSSARALTNAIPFLKEAKEVHCITAHHYLEEDIDETRGRIKNYLSMHGIDPTFEVVKTEGKIPGQALLDSAKEHNADLIVAGMAENNGFREIFLGGTSKYFLQNTTIPVLM</sequence>
<dbReference type="AlphaFoldDB" id="A0A2P8R0B4"/>
<dbReference type="Proteomes" id="UP000240535">
    <property type="component" value="Unassembled WGS sequence"/>
</dbReference>
<dbReference type="PRINTS" id="PR01438">
    <property type="entry name" value="UNVRSLSTRESS"/>
</dbReference>
<keyword evidence="4" id="KW-1185">Reference proteome</keyword>
<dbReference type="PANTHER" id="PTHR46268">
    <property type="entry name" value="STRESS RESPONSE PROTEIN NHAX"/>
    <property type="match status" value="1"/>
</dbReference>
<dbReference type="RefSeq" id="WP_106871359.1">
    <property type="nucleotide sequence ID" value="NZ_CP053841.1"/>
</dbReference>
<comment type="similarity">
    <text evidence="1">Belongs to the universal stress protein A family.</text>
</comment>
<proteinExistence type="inferred from homology"/>
<protein>
    <submittedName>
        <fullName evidence="3">Universal stress protein</fullName>
    </submittedName>
</protein>
<feature type="domain" description="UspA" evidence="2">
    <location>
        <begin position="164"/>
        <end position="283"/>
    </location>
</feature>
<gene>
    <name evidence="3" type="ORF">CQ405_05095</name>
</gene>
<evidence type="ECO:0000313" key="3">
    <source>
        <dbReference type="EMBL" id="PSM51943.1"/>
    </source>
</evidence>
<reference evidence="4" key="1">
    <citation type="submission" date="2017-10" db="EMBL/GenBank/DDBJ databases">
        <title>Campylobacter species from seals.</title>
        <authorList>
            <person name="Gilbert M.J."/>
            <person name="Zomer A.L."/>
            <person name="Timmerman A.J."/>
            <person name="Duim B."/>
            <person name="Wagenaar J.A."/>
        </authorList>
    </citation>
    <scope>NUCLEOTIDE SEQUENCE [LARGE SCALE GENOMIC DNA]</scope>
    <source>
        <strain evidence="4">17S00004-5</strain>
    </source>
</reference>
<dbReference type="InterPro" id="IPR006015">
    <property type="entry name" value="Universal_stress_UspA"/>
</dbReference>
<dbReference type="Pfam" id="PF00582">
    <property type="entry name" value="Usp"/>
    <property type="match status" value="1"/>
</dbReference>
<organism evidence="3 4">
    <name type="scientific">Campylobacter blaseri</name>
    <dbReference type="NCBI Taxonomy" id="2042961"/>
    <lineage>
        <taxon>Bacteria</taxon>
        <taxon>Pseudomonadati</taxon>
        <taxon>Campylobacterota</taxon>
        <taxon>Epsilonproteobacteria</taxon>
        <taxon>Campylobacterales</taxon>
        <taxon>Campylobacteraceae</taxon>
        <taxon>Campylobacter</taxon>
    </lineage>
</organism>
<dbReference type="CDD" id="cd00293">
    <property type="entry name" value="USP-like"/>
    <property type="match status" value="1"/>
</dbReference>
<dbReference type="PANTHER" id="PTHR46268:SF15">
    <property type="entry name" value="UNIVERSAL STRESS PROTEIN HP_0031"/>
    <property type="match status" value="1"/>
</dbReference>
<dbReference type="InterPro" id="IPR006016">
    <property type="entry name" value="UspA"/>
</dbReference>
<dbReference type="SUPFAM" id="SSF52402">
    <property type="entry name" value="Adenine nucleotide alpha hydrolases-like"/>
    <property type="match status" value="1"/>
</dbReference>
<dbReference type="EMBL" id="PDHH01000004">
    <property type="protein sequence ID" value="PSM51943.1"/>
    <property type="molecule type" value="Genomic_DNA"/>
</dbReference>
<evidence type="ECO:0000259" key="2">
    <source>
        <dbReference type="Pfam" id="PF00582"/>
    </source>
</evidence>
<dbReference type="Gene3D" id="3.40.50.12370">
    <property type="match status" value="1"/>
</dbReference>
<evidence type="ECO:0000313" key="4">
    <source>
        <dbReference type="Proteomes" id="UP000240535"/>
    </source>
</evidence>
<name>A0A2P8R0B4_9BACT</name>
<evidence type="ECO:0000256" key="1">
    <source>
        <dbReference type="ARBA" id="ARBA00008791"/>
    </source>
</evidence>
<accession>A0A2P8R0B4</accession>
<dbReference type="OrthoDB" id="5393836at2"/>